<dbReference type="Proteomes" id="UP001215598">
    <property type="component" value="Unassembled WGS sequence"/>
</dbReference>
<gene>
    <name evidence="4" type="ORF">B0H16DRAFT_1716379</name>
</gene>
<organism evidence="4 5">
    <name type="scientific">Mycena metata</name>
    <dbReference type="NCBI Taxonomy" id="1033252"/>
    <lineage>
        <taxon>Eukaryota</taxon>
        <taxon>Fungi</taxon>
        <taxon>Dikarya</taxon>
        <taxon>Basidiomycota</taxon>
        <taxon>Agaricomycotina</taxon>
        <taxon>Agaricomycetes</taxon>
        <taxon>Agaricomycetidae</taxon>
        <taxon>Agaricales</taxon>
        <taxon>Marasmiineae</taxon>
        <taxon>Mycenaceae</taxon>
        <taxon>Mycena</taxon>
    </lineage>
</organism>
<dbReference type="InterPro" id="IPR036967">
    <property type="entry name" value="Ribosomal_uS11_sf"/>
</dbReference>
<sequence>MLTNAMTRLSRRLDDLEVPVVGRRMQDRGGDSGSFNMPNPNGNERYYAGDAYDDDNGNLHNDSQLERSTDYEIYRHDRPSPTPRNHNALLKTIPAHTMPPKKVKKIRATGGTGTKTPGPGGQSALRALARTGMSIGRIADVPTDCTRRNVRILLPLPFTVSVVVVSE</sequence>
<dbReference type="GO" id="GO:0006412">
    <property type="term" value="P:translation"/>
    <property type="evidence" value="ECO:0007669"/>
    <property type="project" value="InterPro"/>
</dbReference>
<comment type="caution">
    <text evidence="4">The sequence shown here is derived from an EMBL/GenBank/DDBJ whole genome shotgun (WGS) entry which is preliminary data.</text>
</comment>
<proteinExistence type="inferred from homology"/>
<keyword evidence="5" id="KW-1185">Reference proteome</keyword>
<dbReference type="GO" id="GO:1990904">
    <property type="term" value="C:ribonucleoprotein complex"/>
    <property type="evidence" value="ECO:0007669"/>
    <property type="project" value="UniProtKB-KW"/>
</dbReference>
<name>A0AAD7JNI3_9AGAR</name>
<evidence type="ECO:0000256" key="3">
    <source>
        <dbReference type="ARBA" id="ARBA00023274"/>
    </source>
</evidence>
<dbReference type="GO" id="GO:0003735">
    <property type="term" value="F:structural constituent of ribosome"/>
    <property type="evidence" value="ECO:0007669"/>
    <property type="project" value="InterPro"/>
</dbReference>
<dbReference type="EMBL" id="JARKIB010000020">
    <property type="protein sequence ID" value="KAJ7768369.1"/>
    <property type="molecule type" value="Genomic_DNA"/>
</dbReference>
<comment type="similarity">
    <text evidence="1">Belongs to the universal ribosomal protein uS11 family.</text>
</comment>
<reference evidence="4" key="1">
    <citation type="submission" date="2023-03" db="EMBL/GenBank/DDBJ databases">
        <title>Massive genome expansion in bonnet fungi (Mycena s.s.) driven by repeated elements and novel gene families across ecological guilds.</title>
        <authorList>
            <consortium name="Lawrence Berkeley National Laboratory"/>
            <person name="Harder C.B."/>
            <person name="Miyauchi S."/>
            <person name="Viragh M."/>
            <person name="Kuo A."/>
            <person name="Thoen E."/>
            <person name="Andreopoulos B."/>
            <person name="Lu D."/>
            <person name="Skrede I."/>
            <person name="Drula E."/>
            <person name="Henrissat B."/>
            <person name="Morin E."/>
            <person name="Kohler A."/>
            <person name="Barry K."/>
            <person name="LaButti K."/>
            <person name="Morin E."/>
            <person name="Salamov A."/>
            <person name="Lipzen A."/>
            <person name="Mereny Z."/>
            <person name="Hegedus B."/>
            <person name="Baldrian P."/>
            <person name="Stursova M."/>
            <person name="Weitz H."/>
            <person name="Taylor A."/>
            <person name="Grigoriev I.V."/>
            <person name="Nagy L.G."/>
            <person name="Martin F."/>
            <person name="Kauserud H."/>
        </authorList>
    </citation>
    <scope>NUCLEOTIDE SEQUENCE</scope>
    <source>
        <strain evidence="4">CBHHK182m</strain>
    </source>
</reference>
<evidence type="ECO:0000313" key="4">
    <source>
        <dbReference type="EMBL" id="KAJ7768369.1"/>
    </source>
</evidence>
<dbReference type="GO" id="GO:0005840">
    <property type="term" value="C:ribosome"/>
    <property type="evidence" value="ECO:0007669"/>
    <property type="project" value="UniProtKB-KW"/>
</dbReference>
<dbReference type="Gene3D" id="3.30.420.80">
    <property type="entry name" value="Ribosomal protein S11"/>
    <property type="match status" value="1"/>
</dbReference>
<keyword evidence="3" id="KW-0687">Ribonucleoprotein</keyword>
<evidence type="ECO:0000256" key="1">
    <source>
        <dbReference type="ARBA" id="ARBA00006194"/>
    </source>
</evidence>
<evidence type="ECO:0000313" key="5">
    <source>
        <dbReference type="Proteomes" id="UP001215598"/>
    </source>
</evidence>
<dbReference type="Pfam" id="PF00411">
    <property type="entry name" value="Ribosomal_S11"/>
    <property type="match status" value="1"/>
</dbReference>
<dbReference type="AlphaFoldDB" id="A0AAD7JNI3"/>
<dbReference type="InterPro" id="IPR001971">
    <property type="entry name" value="Ribosomal_uS11"/>
</dbReference>
<keyword evidence="2" id="KW-0689">Ribosomal protein</keyword>
<accession>A0AAD7JNI3</accession>
<evidence type="ECO:0000256" key="2">
    <source>
        <dbReference type="ARBA" id="ARBA00022980"/>
    </source>
</evidence>
<protein>
    <submittedName>
        <fullName evidence="4">Uncharacterized protein</fullName>
    </submittedName>
</protein>